<gene>
    <name evidence="2" type="ORF">BEE62_19280</name>
</gene>
<dbReference type="RefSeq" id="WP_178338820.1">
    <property type="nucleotide sequence ID" value="NZ_MPKY01000019.1"/>
</dbReference>
<name>A0A1M2URF4_MARNT</name>
<proteinExistence type="predicted"/>
<feature type="non-terminal residue" evidence="2">
    <location>
        <position position="190"/>
    </location>
</feature>
<feature type="non-terminal residue" evidence="2">
    <location>
        <position position="1"/>
    </location>
</feature>
<evidence type="ECO:0000256" key="1">
    <source>
        <dbReference type="SAM" id="MobiDB-lite"/>
    </source>
</evidence>
<dbReference type="AlphaFoldDB" id="A0A1M2URF4"/>
<dbReference type="EMBL" id="MPKY01000019">
    <property type="protein sequence ID" value="OJS97905.1"/>
    <property type="molecule type" value="Genomic_DNA"/>
</dbReference>
<organism evidence="2 3">
    <name type="scientific">Marinobacter nauticus</name>
    <name type="common">Marinobacter hydrocarbonoclasticus</name>
    <name type="synonym">Marinobacter aquaeolei</name>
    <dbReference type="NCBI Taxonomy" id="2743"/>
    <lineage>
        <taxon>Bacteria</taxon>
        <taxon>Pseudomonadati</taxon>
        <taxon>Pseudomonadota</taxon>
        <taxon>Gammaproteobacteria</taxon>
        <taxon>Pseudomonadales</taxon>
        <taxon>Marinobacteraceae</taxon>
        <taxon>Marinobacter</taxon>
    </lineage>
</organism>
<reference evidence="2" key="1">
    <citation type="submission" date="2016-11" db="EMBL/GenBank/DDBJ databases">
        <title>Draft Genome Sequence of Marinobacter hydrocarbonoclasticus strain STW2, a polyaromatic aromatic hydrocarbon degrading and denitrifying bacterium from rhizosphere of Seagrass Enhalus acodoides.</title>
        <authorList>
            <person name="Ling J."/>
            <person name="Dong J."/>
        </authorList>
    </citation>
    <scope>NUCLEOTIDE SEQUENCE [LARGE SCALE GENOMIC DNA]</scope>
    <source>
        <strain evidence="2">STW2</strain>
    </source>
</reference>
<protein>
    <submittedName>
        <fullName evidence="2">Uncharacterized protein</fullName>
    </submittedName>
</protein>
<evidence type="ECO:0000313" key="3">
    <source>
        <dbReference type="Proteomes" id="UP000183986"/>
    </source>
</evidence>
<dbReference type="Proteomes" id="UP000183986">
    <property type="component" value="Unassembled WGS sequence"/>
</dbReference>
<comment type="caution">
    <text evidence="2">The sequence shown here is derived from an EMBL/GenBank/DDBJ whole genome shotgun (WGS) entry which is preliminary data.</text>
</comment>
<accession>A0A1M2URF4</accession>
<keyword evidence="3" id="KW-1185">Reference proteome</keyword>
<evidence type="ECO:0000313" key="2">
    <source>
        <dbReference type="EMBL" id="OJS97905.1"/>
    </source>
</evidence>
<feature type="region of interest" description="Disordered" evidence="1">
    <location>
        <begin position="162"/>
        <end position="190"/>
    </location>
</feature>
<sequence length="190" mass="21346">GTIYIKLGIERPRDEVVSDQIDDQLSEEGAVGEKITTRVWQAYANILPIPVGQIVARIRGFSASQRDAYFQREIAPAMARRWVDRLRLDSQNGELEGTDFTLVGEYRFNRTVRVDFNVPSEALAGNKREDIAKLILSATEHLPKGSVANVTSANIHFHTSHYERRVSSPRGTDDLISPPAWDDNETDRPA</sequence>